<dbReference type="GO" id="GO:0019344">
    <property type="term" value="P:cysteine biosynthetic process"/>
    <property type="evidence" value="ECO:0007669"/>
    <property type="project" value="UniProtKB-UniRule"/>
</dbReference>
<dbReference type="EMBL" id="FOUO01000001">
    <property type="protein sequence ID" value="SFM25197.1"/>
    <property type="molecule type" value="Genomic_DNA"/>
</dbReference>
<proteinExistence type="inferred from homology"/>
<comment type="caution">
    <text evidence="11">Lacks conserved residue(s) required for the propagation of feature annotation.</text>
</comment>
<dbReference type="RefSeq" id="WP_090483286.1">
    <property type="nucleotide sequence ID" value="NZ_FOUO01000001.1"/>
</dbReference>
<evidence type="ECO:0000256" key="7">
    <source>
        <dbReference type="ARBA" id="ARBA00022989"/>
    </source>
</evidence>
<dbReference type="PANTHER" id="PTHR37468:SF1">
    <property type="entry name" value="SULFATE TRANSPORTER CYSZ"/>
    <property type="match status" value="1"/>
</dbReference>
<organism evidence="12 13">
    <name type="scientific">Ectothiorhodospira mobilis</name>
    <dbReference type="NCBI Taxonomy" id="195064"/>
    <lineage>
        <taxon>Bacteria</taxon>
        <taxon>Pseudomonadati</taxon>
        <taxon>Pseudomonadota</taxon>
        <taxon>Gammaproteobacteria</taxon>
        <taxon>Chromatiales</taxon>
        <taxon>Ectothiorhodospiraceae</taxon>
        <taxon>Ectothiorhodospira</taxon>
    </lineage>
</organism>
<dbReference type="InterPro" id="IPR050480">
    <property type="entry name" value="CysZ-like"/>
</dbReference>
<keyword evidence="13" id="KW-1185">Reference proteome</keyword>
<dbReference type="AlphaFoldDB" id="A0A1I4PC64"/>
<protein>
    <recommendedName>
        <fullName evidence="11">Sulfate transporter CysZ</fullName>
    </recommendedName>
</protein>
<comment type="similarity">
    <text evidence="11">Belongs to the CysZ family.</text>
</comment>
<feature type="transmembrane region" description="Helical" evidence="11">
    <location>
        <begin position="27"/>
        <end position="47"/>
    </location>
</feature>
<evidence type="ECO:0000256" key="5">
    <source>
        <dbReference type="ARBA" id="ARBA00022605"/>
    </source>
</evidence>
<comment type="function">
    <text evidence="11">High affinity, high specificity proton-dependent sulfate transporter, which mediates sulfate uptake. Provides the sulfur source for the cysteine synthesis pathway.</text>
</comment>
<accession>A0A1I4PC64</accession>
<dbReference type="InterPro" id="IPR059112">
    <property type="entry name" value="CysZ/EI24"/>
</dbReference>
<keyword evidence="10 11" id="KW-0198">Cysteine biosynthesis</keyword>
<dbReference type="Pfam" id="PF07264">
    <property type="entry name" value="EI24"/>
    <property type="match status" value="1"/>
</dbReference>
<keyword evidence="5 11" id="KW-0028">Amino-acid biosynthesis</keyword>
<evidence type="ECO:0000256" key="3">
    <source>
        <dbReference type="ARBA" id="ARBA00022475"/>
    </source>
</evidence>
<evidence type="ECO:0000256" key="10">
    <source>
        <dbReference type="ARBA" id="ARBA00023192"/>
    </source>
</evidence>
<dbReference type="HAMAP" id="MF_00468">
    <property type="entry name" value="CysZ"/>
    <property type="match status" value="1"/>
</dbReference>
<dbReference type="InterPro" id="IPR022985">
    <property type="entry name" value="Sulfate_CysZ"/>
</dbReference>
<evidence type="ECO:0000256" key="11">
    <source>
        <dbReference type="HAMAP-Rule" id="MF_00468"/>
    </source>
</evidence>
<keyword evidence="2 11" id="KW-0813">Transport</keyword>
<evidence type="ECO:0000313" key="13">
    <source>
        <dbReference type="Proteomes" id="UP000199556"/>
    </source>
</evidence>
<dbReference type="STRING" id="195064.SAMN05421721_101148"/>
<evidence type="ECO:0000256" key="8">
    <source>
        <dbReference type="ARBA" id="ARBA00023032"/>
    </source>
</evidence>
<dbReference type="OrthoDB" id="5292355at2"/>
<evidence type="ECO:0000313" key="12">
    <source>
        <dbReference type="EMBL" id="SFM25197.1"/>
    </source>
</evidence>
<keyword evidence="7 11" id="KW-1133">Transmembrane helix</keyword>
<dbReference type="GO" id="GO:0000103">
    <property type="term" value="P:sulfate assimilation"/>
    <property type="evidence" value="ECO:0007669"/>
    <property type="project" value="InterPro"/>
</dbReference>
<dbReference type="GO" id="GO:0009675">
    <property type="term" value="F:high-affinity sulfate:proton symporter activity"/>
    <property type="evidence" value="ECO:0007669"/>
    <property type="project" value="TreeGrafter"/>
</dbReference>
<evidence type="ECO:0000256" key="6">
    <source>
        <dbReference type="ARBA" id="ARBA00022692"/>
    </source>
</evidence>
<keyword evidence="3 11" id="KW-1003">Cell membrane</keyword>
<reference evidence="12 13" key="1">
    <citation type="submission" date="2016-10" db="EMBL/GenBank/DDBJ databases">
        <authorList>
            <person name="de Groot N.N."/>
        </authorList>
    </citation>
    <scope>NUCLEOTIDE SEQUENCE [LARGE SCALE GENOMIC DNA]</scope>
    <source>
        <strain evidence="12 13">DSM 4180</strain>
    </source>
</reference>
<comment type="subcellular location">
    <subcellularLocation>
        <location evidence="11">Cell inner membrane</location>
        <topology evidence="11">Multi-pass membrane protein</topology>
    </subcellularLocation>
    <subcellularLocation>
        <location evidence="1">Membrane</location>
        <topology evidence="1">Multi-pass membrane protein</topology>
    </subcellularLocation>
</comment>
<name>A0A1I4PC64_ECTMO</name>
<evidence type="ECO:0000256" key="2">
    <source>
        <dbReference type="ARBA" id="ARBA00022448"/>
    </source>
</evidence>
<keyword evidence="6 11" id="KW-0812">Transmembrane</keyword>
<dbReference type="PANTHER" id="PTHR37468">
    <property type="entry name" value="SULFATE TRANSPORTER CYSZ"/>
    <property type="match status" value="1"/>
</dbReference>
<evidence type="ECO:0000256" key="9">
    <source>
        <dbReference type="ARBA" id="ARBA00023136"/>
    </source>
</evidence>
<dbReference type="GO" id="GO:0005886">
    <property type="term" value="C:plasma membrane"/>
    <property type="evidence" value="ECO:0007669"/>
    <property type="project" value="UniProtKB-SubCell"/>
</dbReference>
<evidence type="ECO:0000256" key="1">
    <source>
        <dbReference type="ARBA" id="ARBA00004141"/>
    </source>
</evidence>
<keyword evidence="9 11" id="KW-0472">Membrane</keyword>
<sequence>MLKPFLAGAGYLLRGLRLVIEPGLRRYVALPLLINALVFAGLLWLAADQFGALVDAILPALPQWLAWLAGVLWLLFFVAVAVLVFFTFSVVANLIAAPFNDLLAEAVERRLSGRGPPGGGGLWQAVKGAPGAMLDELRKLGYFIRWALPLLILFLIPGVNLLAPLAWAMFTAWMLALEYADYPMGNHDLRPDHQRRILGRQRWLSLGFGTGVMLATLIPLANFLVMPAAVAGASALWVDRLRQEAAT</sequence>
<gene>
    <name evidence="11" type="primary">cysZ</name>
    <name evidence="12" type="ORF">SAMN05421721_101148</name>
</gene>
<keyword evidence="4 11" id="KW-0997">Cell inner membrane</keyword>
<evidence type="ECO:0000256" key="4">
    <source>
        <dbReference type="ARBA" id="ARBA00022519"/>
    </source>
</evidence>
<dbReference type="NCBIfam" id="NF003433">
    <property type="entry name" value="PRK04949.1"/>
    <property type="match status" value="1"/>
</dbReference>
<feature type="transmembrane region" description="Helical" evidence="11">
    <location>
        <begin position="67"/>
        <end position="95"/>
    </location>
</feature>
<dbReference type="Proteomes" id="UP000199556">
    <property type="component" value="Unassembled WGS sequence"/>
</dbReference>
<feature type="transmembrane region" description="Helical" evidence="11">
    <location>
        <begin position="142"/>
        <end position="159"/>
    </location>
</feature>
<keyword evidence="8 11" id="KW-0764">Sulfate transport</keyword>